<dbReference type="Pfam" id="PF00534">
    <property type="entry name" value="Glycos_transf_1"/>
    <property type="match status" value="1"/>
</dbReference>
<feature type="domain" description="Glycosyl transferase family 1" evidence="1">
    <location>
        <begin position="204"/>
        <end position="361"/>
    </location>
</feature>
<accession>A0A3A0VSS9</accession>
<protein>
    <submittedName>
        <fullName evidence="2">Glycosyltransferase family 4 protein</fullName>
    </submittedName>
</protein>
<dbReference type="EMBL" id="QYJN01000001">
    <property type="protein sequence ID" value="RIP37380.1"/>
    <property type="molecule type" value="Genomic_DNA"/>
</dbReference>
<proteinExistence type="predicted"/>
<dbReference type="AlphaFoldDB" id="A0A3A0VSS9"/>
<keyword evidence="2" id="KW-0808">Transferase</keyword>
<evidence type="ECO:0000259" key="1">
    <source>
        <dbReference type="Pfam" id="PF00534"/>
    </source>
</evidence>
<dbReference type="CDD" id="cd03820">
    <property type="entry name" value="GT4_AmsD-like"/>
    <property type="match status" value="1"/>
</dbReference>
<comment type="caution">
    <text evidence="2">The sequence shown here is derived from an EMBL/GenBank/DDBJ whole genome shotgun (WGS) entry which is preliminary data.</text>
</comment>
<organism evidence="2 3">
    <name type="scientific">Staphylococcus gallinarum</name>
    <dbReference type="NCBI Taxonomy" id="1293"/>
    <lineage>
        <taxon>Bacteria</taxon>
        <taxon>Bacillati</taxon>
        <taxon>Bacillota</taxon>
        <taxon>Bacilli</taxon>
        <taxon>Bacillales</taxon>
        <taxon>Staphylococcaceae</taxon>
        <taxon>Staphylococcus</taxon>
    </lineage>
</organism>
<dbReference type="Gene3D" id="3.40.50.2000">
    <property type="entry name" value="Glycogen Phosphorylase B"/>
    <property type="match status" value="2"/>
</dbReference>
<gene>
    <name evidence="2" type="ORF">BUZ14_02160</name>
</gene>
<dbReference type="SUPFAM" id="SSF53756">
    <property type="entry name" value="UDP-Glycosyltransferase/glycogen phosphorylase"/>
    <property type="match status" value="1"/>
</dbReference>
<dbReference type="GO" id="GO:0016757">
    <property type="term" value="F:glycosyltransferase activity"/>
    <property type="evidence" value="ECO:0007669"/>
    <property type="project" value="InterPro"/>
</dbReference>
<evidence type="ECO:0000313" key="3">
    <source>
        <dbReference type="Proteomes" id="UP000265541"/>
    </source>
</evidence>
<evidence type="ECO:0000313" key="2">
    <source>
        <dbReference type="EMBL" id="RIP37380.1"/>
    </source>
</evidence>
<dbReference type="Proteomes" id="UP000265541">
    <property type="component" value="Unassembled WGS sequence"/>
</dbReference>
<dbReference type="RefSeq" id="WP_119484193.1">
    <property type="nucleotide sequence ID" value="NZ_QYJN01000001.1"/>
</dbReference>
<reference evidence="2 3" key="1">
    <citation type="journal article" date="2016" name="Front. Microbiol.">
        <title>Comprehensive Phylogenetic Analysis of Bovine Non-aureus Staphylococci Species Based on Whole-Genome Sequencing.</title>
        <authorList>
            <person name="Naushad S."/>
            <person name="Barkema H.W."/>
            <person name="Luby C."/>
            <person name="Condas L.A."/>
            <person name="Nobrega D.B."/>
            <person name="Carson D.A."/>
            <person name="De Buck J."/>
        </authorList>
    </citation>
    <scope>NUCLEOTIDE SEQUENCE [LARGE SCALE GENOMIC DNA]</scope>
    <source>
        <strain evidence="2 3">SNUC 4781</strain>
    </source>
</reference>
<sequence length="383" mass="43899">MKSITFFMHNVYAMGGTVKSISQLANTLAEKGHQVTIISVFKSNDRPYFQLHDSIKIKPLINYQLRLANLRDIIFNRINKYTPFTKPKKLSKFEPGLNQFSHYIEKKMIHALKHIDTDVIIGTRASFNILIAEHAQTHIETIGMEHMNFEAHPEPYQLEIVSAYQYLNKVTTLTSIDREKYQSQLQTPVFVVPNIIDEPRYYTSKSKIITAAGRLEYEKGFDLLVDSINPIQHTLRQFGYQVFIYGEGQEQSNLQKQINTHGMSDIIKLKGATQELSKKLAMSEITVVPSRNEGFGMVILEAMNQSNIVVSFDGNTGPDAIIENNINGYLIEHDNTAALSSKLRRLINQEFKEHIILKNAHQTVERYAPDAIYNDFLKMLNHH</sequence>
<name>A0A3A0VSS9_STAGA</name>
<dbReference type="InterPro" id="IPR001296">
    <property type="entry name" value="Glyco_trans_1"/>
</dbReference>
<dbReference type="OrthoDB" id="9787617at2"/>
<dbReference type="PANTHER" id="PTHR12526">
    <property type="entry name" value="GLYCOSYLTRANSFERASE"/>
    <property type="match status" value="1"/>
</dbReference>